<dbReference type="Proteomes" id="UP000436088">
    <property type="component" value="Unassembled WGS sequence"/>
</dbReference>
<proteinExistence type="predicted"/>
<dbReference type="InterPro" id="IPR006566">
    <property type="entry name" value="FBD"/>
</dbReference>
<sequence length="213" mass="23995">MQSVVEADIDIDPYVVLQADAMAVFTGISNVHSLLLSTRSLEVLLTCDPLPIFANLVELEIPYCPDHKECSISTNKGLETLLTSSPELEKHSFYQEFLCSLPEEVPHCLLFRLKVIEVSGFMNYGNYIEKAKYILKNGGALEKLTIRTTPNVSQAERLKISQALSGCPRKAQQCCVLVLCHSYCGCEIDEDDAIALGKWNWDYHRMVYFHNKS</sequence>
<accession>A0A6A2YNT8</accession>
<protein>
    <recommendedName>
        <fullName evidence="1">FBD domain-containing protein</fullName>
    </recommendedName>
</protein>
<evidence type="ECO:0000313" key="2">
    <source>
        <dbReference type="EMBL" id="KAE8681030.1"/>
    </source>
</evidence>
<dbReference type="PANTHER" id="PTHR31900">
    <property type="entry name" value="F-BOX/RNI SUPERFAMILY PROTEIN-RELATED"/>
    <property type="match status" value="1"/>
</dbReference>
<dbReference type="EMBL" id="VEPZ02001315">
    <property type="protein sequence ID" value="KAE8681030.1"/>
    <property type="molecule type" value="Genomic_DNA"/>
</dbReference>
<dbReference type="SMART" id="SM00579">
    <property type="entry name" value="FBD"/>
    <property type="match status" value="1"/>
</dbReference>
<reference evidence="2" key="1">
    <citation type="submission" date="2019-09" db="EMBL/GenBank/DDBJ databases">
        <title>Draft genome information of white flower Hibiscus syriacus.</title>
        <authorList>
            <person name="Kim Y.-M."/>
        </authorList>
    </citation>
    <scope>NUCLEOTIDE SEQUENCE [LARGE SCALE GENOMIC DNA]</scope>
    <source>
        <strain evidence="2">YM2019G1</strain>
    </source>
</reference>
<dbReference type="Pfam" id="PF08387">
    <property type="entry name" value="FBD"/>
    <property type="match status" value="1"/>
</dbReference>
<keyword evidence="3" id="KW-1185">Reference proteome</keyword>
<gene>
    <name evidence="2" type="ORF">F3Y22_tig00111342pilonHSYRG00019</name>
</gene>
<dbReference type="InterPro" id="IPR050232">
    <property type="entry name" value="FBL13/AtMIF1-like"/>
</dbReference>
<comment type="caution">
    <text evidence="2">The sequence shown here is derived from an EMBL/GenBank/DDBJ whole genome shotgun (WGS) entry which is preliminary data.</text>
</comment>
<dbReference type="AlphaFoldDB" id="A0A6A2YNT8"/>
<organism evidence="2 3">
    <name type="scientific">Hibiscus syriacus</name>
    <name type="common">Rose of Sharon</name>
    <dbReference type="NCBI Taxonomy" id="106335"/>
    <lineage>
        <taxon>Eukaryota</taxon>
        <taxon>Viridiplantae</taxon>
        <taxon>Streptophyta</taxon>
        <taxon>Embryophyta</taxon>
        <taxon>Tracheophyta</taxon>
        <taxon>Spermatophyta</taxon>
        <taxon>Magnoliopsida</taxon>
        <taxon>eudicotyledons</taxon>
        <taxon>Gunneridae</taxon>
        <taxon>Pentapetalae</taxon>
        <taxon>rosids</taxon>
        <taxon>malvids</taxon>
        <taxon>Malvales</taxon>
        <taxon>Malvaceae</taxon>
        <taxon>Malvoideae</taxon>
        <taxon>Hibiscus</taxon>
    </lineage>
</organism>
<dbReference type="PANTHER" id="PTHR31900:SF27">
    <property type="entry name" value="FBD DOMAIN-CONTAINING PROTEIN"/>
    <property type="match status" value="1"/>
</dbReference>
<evidence type="ECO:0000313" key="3">
    <source>
        <dbReference type="Proteomes" id="UP000436088"/>
    </source>
</evidence>
<evidence type="ECO:0000259" key="1">
    <source>
        <dbReference type="SMART" id="SM00579"/>
    </source>
</evidence>
<name>A0A6A2YNT8_HIBSY</name>
<feature type="domain" description="FBD" evidence="1">
    <location>
        <begin position="107"/>
        <end position="180"/>
    </location>
</feature>